<feature type="region of interest" description="Disordered" evidence="1">
    <location>
        <begin position="1"/>
        <end position="159"/>
    </location>
</feature>
<gene>
    <name evidence="2" type="ORF">QTO34_012008</name>
</gene>
<accession>A0AA40HBX8</accession>
<evidence type="ECO:0000256" key="1">
    <source>
        <dbReference type="SAM" id="MobiDB-lite"/>
    </source>
</evidence>
<keyword evidence="3" id="KW-1185">Reference proteome</keyword>
<sequence length="190" mass="20281">MIGQKTLYSFFSPSPSPARKRRARSPEPADPGTGVAAVDAAVRRGGDRSWGRGRREGEGGRRRGPRDEESQKRTPGLVNWSLVSKAASTYSKQPPRSPPSAAMLRGQPIGANFGAQGANQRRGYRPSRSRPIGRREGRDLGEFLPRKGHVGTRSGGSGGAGRLVAGLPLQRTAPFRPVLIPNTKFGASAC</sequence>
<proteinExistence type="predicted"/>
<comment type="caution">
    <text evidence="2">The sequence shown here is derived from an EMBL/GenBank/DDBJ whole genome shotgun (WGS) entry which is preliminary data.</text>
</comment>
<feature type="compositionally biased region" description="Polar residues" evidence="1">
    <location>
        <begin position="1"/>
        <end position="11"/>
    </location>
</feature>
<feature type="compositionally biased region" description="Basic and acidic residues" evidence="1">
    <location>
        <begin position="41"/>
        <end position="72"/>
    </location>
</feature>
<dbReference type="Proteomes" id="UP001177744">
    <property type="component" value="Unassembled WGS sequence"/>
</dbReference>
<evidence type="ECO:0000313" key="2">
    <source>
        <dbReference type="EMBL" id="KAK1328435.1"/>
    </source>
</evidence>
<dbReference type="EMBL" id="JAULJE010000023">
    <property type="protein sequence ID" value="KAK1328435.1"/>
    <property type="molecule type" value="Genomic_DNA"/>
</dbReference>
<organism evidence="2 3">
    <name type="scientific">Cnephaeus nilssonii</name>
    <name type="common">Northern bat</name>
    <name type="synonym">Eptesicus nilssonii</name>
    <dbReference type="NCBI Taxonomy" id="3371016"/>
    <lineage>
        <taxon>Eukaryota</taxon>
        <taxon>Metazoa</taxon>
        <taxon>Chordata</taxon>
        <taxon>Craniata</taxon>
        <taxon>Vertebrata</taxon>
        <taxon>Euteleostomi</taxon>
        <taxon>Mammalia</taxon>
        <taxon>Eutheria</taxon>
        <taxon>Laurasiatheria</taxon>
        <taxon>Chiroptera</taxon>
        <taxon>Yangochiroptera</taxon>
        <taxon>Vespertilionidae</taxon>
        <taxon>Cnephaeus</taxon>
    </lineage>
</organism>
<evidence type="ECO:0000313" key="3">
    <source>
        <dbReference type="Proteomes" id="UP001177744"/>
    </source>
</evidence>
<dbReference type="AlphaFoldDB" id="A0AA40HBX8"/>
<feature type="compositionally biased region" description="Basic residues" evidence="1">
    <location>
        <begin position="122"/>
        <end position="132"/>
    </location>
</feature>
<protein>
    <submittedName>
        <fullName evidence="2">Uncharacterized protein</fullName>
    </submittedName>
</protein>
<name>A0AA40HBX8_CNENI</name>
<feature type="compositionally biased region" description="Basic and acidic residues" evidence="1">
    <location>
        <begin position="133"/>
        <end position="145"/>
    </location>
</feature>
<reference evidence="2" key="1">
    <citation type="submission" date="2023-06" db="EMBL/GenBank/DDBJ databases">
        <title>Reference genome for the Northern bat (Eptesicus nilssonii), a most northern bat species.</title>
        <authorList>
            <person name="Laine V.N."/>
            <person name="Pulliainen A.T."/>
            <person name="Lilley T.M."/>
        </authorList>
    </citation>
    <scope>NUCLEOTIDE SEQUENCE</scope>
    <source>
        <strain evidence="2">BLF_Eptnil</strain>
        <tissue evidence="2">Kidney</tissue>
    </source>
</reference>